<organism evidence="1 2">
    <name type="scientific">Palleronia salina</name>
    <dbReference type="NCBI Taxonomy" id="313368"/>
    <lineage>
        <taxon>Bacteria</taxon>
        <taxon>Pseudomonadati</taxon>
        <taxon>Pseudomonadota</taxon>
        <taxon>Alphaproteobacteria</taxon>
        <taxon>Rhodobacterales</taxon>
        <taxon>Roseobacteraceae</taxon>
        <taxon>Palleronia</taxon>
    </lineage>
</organism>
<accession>A0A1M6F1Q4</accession>
<reference evidence="1 2" key="1">
    <citation type="submission" date="2016-11" db="EMBL/GenBank/DDBJ databases">
        <authorList>
            <person name="Jaros S."/>
            <person name="Januszkiewicz K."/>
            <person name="Wedrychowicz H."/>
        </authorList>
    </citation>
    <scope>NUCLEOTIDE SEQUENCE [LARGE SCALE GENOMIC DNA]</scope>
    <source>
        <strain evidence="1 2">DSM 26892</strain>
    </source>
</reference>
<evidence type="ECO:0000313" key="2">
    <source>
        <dbReference type="Proteomes" id="UP000184040"/>
    </source>
</evidence>
<sequence>MSRLAPLALPLLAACVPQPATPVELPLMGGYRDAADQCRRVGESDYTNQFLDDAADLVACPAGAENLGVFVTETGAIEVNRVGGFVLYTVPRR</sequence>
<dbReference type="EMBL" id="FQZA01000003">
    <property type="protein sequence ID" value="SHI91627.1"/>
    <property type="molecule type" value="Genomic_DNA"/>
</dbReference>
<gene>
    <name evidence="1" type="ORF">SAMN04488012_103306</name>
</gene>
<dbReference type="RefSeq" id="WP_073128004.1">
    <property type="nucleotide sequence ID" value="NZ_FQZA01000003.1"/>
</dbReference>
<dbReference type="Proteomes" id="UP000184040">
    <property type="component" value="Unassembled WGS sequence"/>
</dbReference>
<protein>
    <recommendedName>
        <fullName evidence="3">Lipoprotein</fullName>
    </recommendedName>
</protein>
<keyword evidence="2" id="KW-1185">Reference proteome</keyword>
<dbReference type="PROSITE" id="PS51257">
    <property type="entry name" value="PROKAR_LIPOPROTEIN"/>
    <property type="match status" value="1"/>
</dbReference>
<evidence type="ECO:0000313" key="1">
    <source>
        <dbReference type="EMBL" id="SHI91627.1"/>
    </source>
</evidence>
<dbReference type="AlphaFoldDB" id="A0A1M6F1Q4"/>
<evidence type="ECO:0008006" key="3">
    <source>
        <dbReference type="Google" id="ProtNLM"/>
    </source>
</evidence>
<dbReference type="STRING" id="313368.SAMN04488012_103306"/>
<proteinExistence type="predicted"/>
<name>A0A1M6F1Q4_9RHOB</name>